<name>A0A7W3P7Y0_9ACTN</name>
<proteinExistence type="predicted"/>
<reference evidence="2 3" key="1">
    <citation type="submission" date="2020-07" db="EMBL/GenBank/DDBJ databases">
        <title>Sequencing the genomes of 1000 actinobacteria strains.</title>
        <authorList>
            <person name="Klenk H.-P."/>
        </authorList>
    </citation>
    <scope>NUCLEOTIDE SEQUENCE [LARGE SCALE GENOMIC DNA]</scope>
    <source>
        <strain evidence="2 3">DSM 21349</strain>
    </source>
</reference>
<comment type="caution">
    <text evidence="2">The sequence shown here is derived from an EMBL/GenBank/DDBJ whole genome shotgun (WGS) entry which is preliminary data.</text>
</comment>
<dbReference type="Proteomes" id="UP000580910">
    <property type="component" value="Unassembled WGS sequence"/>
</dbReference>
<keyword evidence="3" id="KW-1185">Reference proteome</keyword>
<feature type="transmembrane region" description="Helical" evidence="1">
    <location>
        <begin position="183"/>
        <end position="201"/>
    </location>
</feature>
<sequence>MRSDWVPVSAAALLTGAMALTFGSLIMPSTRGTADTLTIVQQDGGRWMAVASIYFLASVALTLGLPAALTLFERRGRQLSMVSAVVLAVGFLGTAGYAMLMVFFHSLVVTGAIRDQGIEDIAHETGLAIFLYGWIVAFFLGETLFAIALLRARTTPTWVPIVMLTHVASVFVSQLVPDLLSRSFVLLLAVAFAGISIEAVARDNAQRVR</sequence>
<gene>
    <name evidence="2" type="ORF">FB382_000173</name>
</gene>
<accession>A0A7W3P7Y0</accession>
<feature type="transmembrane region" description="Helical" evidence="1">
    <location>
        <begin position="47"/>
        <end position="72"/>
    </location>
</feature>
<feature type="transmembrane region" description="Helical" evidence="1">
    <location>
        <begin position="127"/>
        <end position="150"/>
    </location>
</feature>
<keyword evidence="1" id="KW-0472">Membrane</keyword>
<feature type="transmembrane region" description="Helical" evidence="1">
    <location>
        <begin position="157"/>
        <end position="177"/>
    </location>
</feature>
<evidence type="ECO:0000256" key="1">
    <source>
        <dbReference type="SAM" id="Phobius"/>
    </source>
</evidence>
<dbReference type="AlphaFoldDB" id="A0A7W3P7Y0"/>
<evidence type="ECO:0000313" key="2">
    <source>
        <dbReference type="EMBL" id="MBA8801882.1"/>
    </source>
</evidence>
<protein>
    <submittedName>
        <fullName evidence="2">Uncharacterized protein</fullName>
    </submittedName>
</protein>
<dbReference type="EMBL" id="JACGXA010000001">
    <property type="protein sequence ID" value="MBA8801882.1"/>
    <property type="molecule type" value="Genomic_DNA"/>
</dbReference>
<organism evidence="2 3">
    <name type="scientific">Nocardioides ginsengisegetis</name>
    <dbReference type="NCBI Taxonomy" id="661491"/>
    <lineage>
        <taxon>Bacteria</taxon>
        <taxon>Bacillati</taxon>
        <taxon>Actinomycetota</taxon>
        <taxon>Actinomycetes</taxon>
        <taxon>Propionibacteriales</taxon>
        <taxon>Nocardioidaceae</taxon>
        <taxon>Nocardioides</taxon>
    </lineage>
</organism>
<keyword evidence="1" id="KW-0812">Transmembrane</keyword>
<dbReference type="RefSeq" id="WP_182535974.1">
    <property type="nucleotide sequence ID" value="NZ_JACGXA010000001.1"/>
</dbReference>
<evidence type="ECO:0000313" key="3">
    <source>
        <dbReference type="Proteomes" id="UP000580910"/>
    </source>
</evidence>
<feature type="transmembrane region" description="Helical" evidence="1">
    <location>
        <begin position="84"/>
        <end position="107"/>
    </location>
</feature>
<keyword evidence="1" id="KW-1133">Transmembrane helix</keyword>